<comment type="caution">
    <text evidence="2">The sequence shown here is derived from an EMBL/GenBank/DDBJ whole genome shotgun (WGS) entry which is preliminary data.</text>
</comment>
<keyword evidence="2" id="KW-0808">Transferase</keyword>
<dbReference type="GO" id="GO:0016740">
    <property type="term" value="F:transferase activity"/>
    <property type="evidence" value="ECO:0007669"/>
    <property type="project" value="UniProtKB-KW"/>
</dbReference>
<sequence length="324" mass="37178">MFETTNTKNDFPLTIVIPARGTSSTLSRLFVSIEREAVKTNVLVVDDNYSEYEKSELAKTVASFAKKSLNNTYRVIPNYGKYAGGARNTGINATTTKWLLFADGDDFFSHGWYKCVAQYFCSPFDVVFFGSTSFNESTGMLGQRHRRYAWAVKKYEDKKSVRNELRLRYDFPVPWCKLMKTSLIKNTHIKFDEIIANEDVNFSLELGKNANSIMADKTCIYVVTESKSSSMQQVDYERSKARISVALKAQDFLINETDYRHCHISIFYWYLLAIKSGLTHDELSNLREFIKSNNASLFSKNILLCCKQILQLAIVKLNNAVHRH</sequence>
<dbReference type="EMBL" id="MWXA01000004">
    <property type="protein sequence ID" value="OZG67559.1"/>
    <property type="molecule type" value="Genomic_DNA"/>
</dbReference>
<dbReference type="CDD" id="cd00761">
    <property type="entry name" value="Glyco_tranf_GTA_type"/>
    <property type="match status" value="1"/>
</dbReference>
<name>A0A261G7Z7_9BIFI</name>
<protein>
    <submittedName>
        <fullName evidence="2">Glycosyl transferase family protein</fullName>
    </submittedName>
</protein>
<feature type="domain" description="Glycosyltransferase 2-like" evidence="1">
    <location>
        <begin position="14"/>
        <end position="176"/>
    </location>
</feature>
<dbReference type="Gene3D" id="3.90.550.10">
    <property type="entry name" value="Spore Coat Polysaccharide Biosynthesis Protein SpsA, Chain A"/>
    <property type="match status" value="1"/>
</dbReference>
<dbReference type="Pfam" id="PF00535">
    <property type="entry name" value="Glycos_transf_2"/>
    <property type="match status" value="1"/>
</dbReference>
<dbReference type="Proteomes" id="UP000216451">
    <property type="component" value="Unassembled WGS sequence"/>
</dbReference>
<organism evidence="2 3">
    <name type="scientific">Bifidobacterium aquikefiri</name>
    <dbReference type="NCBI Taxonomy" id="1653207"/>
    <lineage>
        <taxon>Bacteria</taxon>
        <taxon>Bacillati</taxon>
        <taxon>Actinomycetota</taxon>
        <taxon>Actinomycetes</taxon>
        <taxon>Bifidobacteriales</taxon>
        <taxon>Bifidobacteriaceae</taxon>
        <taxon>Bifidobacterium</taxon>
    </lineage>
</organism>
<gene>
    <name evidence="2" type="ORF">BAQU_0651</name>
</gene>
<dbReference type="InterPro" id="IPR029044">
    <property type="entry name" value="Nucleotide-diphossugar_trans"/>
</dbReference>
<dbReference type="InterPro" id="IPR001173">
    <property type="entry name" value="Glyco_trans_2-like"/>
</dbReference>
<dbReference type="GeneID" id="98295324"/>
<dbReference type="RefSeq" id="WP_094692727.1">
    <property type="nucleotide sequence ID" value="NZ_JBDNSG010000024.1"/>
</dbReference>
<dbReference type="InterPro" id="IPR050834">
    <property type="entry name" value="Glycosyltransf_2"/>
</dbReference>
<dbReference type="PANTHER" id="PTHR43685">
    <property type="entry name" value="GLYCOSYLTRANSFERASE"/>
    <property type="match status" value="1"/>
</dbReference>
<dbReference type="AlphaFoldDB" id="A0A261G7Z7"/>
<dbReference type="PANTHER" id="PTHR43685:SF2">
    <property type="entry name" value="GLYCOSYLTRANSFERASE 2-LIKE DOMAIN-CONTAINING PROTEIN"/>
    <property type="match status" value="1"/>
</dbReference>
<evidence type="ECO:0000313" key="2">
    <source>
        <dbReference type="EMBL" id="OZG67559.1"/>
    </source>
</evidence>
<reference evidence="2 3" key="1">
    <citation type="journal article" date="2017" name="BMC Genomics">
        <title>Comparative genomic and phylogenomic analyses of the Bifidobacteriaceae family.</title>
        <authorList>
            <person name="Lugli G.A."/>
            <person name="Milani C."/>
            <person name="Turroni F."/>
            <person name="Duranti S."/>
            <person name="Mancabelli L."/>
            <person name="Mangifesta M."/>
            <person name="Ferrario C."/>
            <person name="Modesto M."/>
            <person name="Mattarelli P."/>
            <person name="Jiri K."/>
            <person name="van Sinderen D."/>
            <person name="Ventura M."/>
        </authorList>
    </citation>
    <scope>NUCLEOTIDE SEQUENCE [LARGE SCALE GENOMIC DNA]</scope>
    <source>
        <strain evidence="2 3">LMG 28769</strain>
    </source>
</reference>
<accession>A0A261G7Z7</accession>
<evidence type="ECO:0000259" key="1">
    <source>
        <dbReference type="Pfam" id="PF00535"/>
    </source>
</evidence>
<evidence type="ECO:0000313" key="3">
    <source>
        <dbReference type="Proteomes" id="UP000216451"/>
    </source>
</evidence>
<keyword evidence="3" id="KW-1185">Reference proteome</keyword>
<dbReference type="OrthoDB" id="8549922at2"/>
<dbReference type="SUPFAM" id="SSF53448">
    <property type="entry name" value="Nucleotide-diphospho-sugar transferases"/>
    <property type="match status" value="1"/>
</dbReference>
<proteinExistence type="predicted"/>